<feature type="coiled-coil region" evidence="1">
    <location>
        <begin position="97"/>
        <end position="158"/>
    </location>
</feature>
<evidence type="ECO:0000313" key="3">
    <source>
        <dbReference type="EMBL" id="CAJ0949446.1"/>
    </source>
</evidence>
<dbReference type="EMBL" id="CAUEEQ010030139">
    <property type="protein sequence ID" value="CAJ0949446.1"/>
    <property type="molecule type" value="Genomic_DNA"/>
</dbReference>
<dbReference type="PANTHER" id="PTHR21301">
    <property type="entry name" value="REVERSE TRANSCRIPTASE"/>
    <property type="match status" value="1"/>
</dbReference>
<organism evidence="3 4">
    <name type="scientific">Ranitomeya imitator</name>
    <name type="common">mimic poison frog</name>
    <dbReference type="NCBI Taxonomy" id="111125"/>
    <lineage>
        <taxon>Eukaryota</taxon>
        <taxon>Metazoa</taxon>
        <taxon>Chordata</taxon>
        <taxon>Craniata</taxon>
        <taxon>Vertebrata</taxon>
        <taxon>Euteleostomi</taxon>
        <taxon>Amphibia</taxon>
        <taxon>Batrachia</taxon>
        <taxon>Anura</taxon>
        <taxon>Neobatrachia</taxon>
        <taxon>Hyloidea</taxon>
        <taxon>Dendrobatidae</taxon>
        <taxon>Dendrobatinae</taxon>
        <taxon>Ranitomeya</taxon>
    </lineage>
</organism>
<feature type="compositionally biased region" description="Basic residues" evidence="2">
    <location>
        <begin position="214"/>
        <end position="239"/>
    </location>
</feature>
<protein>
    <submittedName>
        <fullName evidence="3">Uncharacterized protein</fullName>
    </submittedName>
</protein>
<evidence type="ECO:0000256" key="1">
    <source>
        <dbReference type="SAM" id="Coils"/>
    </source>
</evidence>
<evidence type="ECO:0000256" key="2">
    <source>
        <dbReference type="SAM" id="MobiDB-lite"/>
    </source>
</evidence>
<evidence type="ECO:0000313" key="4">
    <source>
        <dbReference type="Proteomes" id="UP001176940"/>
    </source>
</evidence>
<feature type="compositionally biased region" description="Polar residues" evidence="2">
    <location>
        <begin position="240"/>
        <end position="254"/>
    </location>
</feature>
<name>A0ABN9LVC4_9NEOB</name>
<reference evidence="3" key="1">
    <citation type="submission" date="2023-07" db="EMBL/GenBank/DDBJ databases">
        <authorList>
            <person name="Stuckert A."/>
        </authorList>
    </citation>
    <scope>NUCLEOTIDE SEQUENCE</scope>
</reference>
<sequence>MEHGVFKYTSEDEERILGGLNGEAIFLKTPSISELKRKYESDTKRMINLQLHMVTLGQYYKEGKIPRGLRSNICPNLFQGNTIYCARFVMLSNKYAMDTILLNIEHLQEESKKLQQNTEGVEQKIKALITIEEWNIFKEKVDKESIKLRNELEEIKRKKWNRDLEDYEAGHIYSWQRESNKPMWKKKGGHGKNRYNVNNVGHVFNNDFSYRPGKNNRRTIKHKRRGGKRHHREQKKTGKKQTPATETGGQQETGSDLVVNISEKQRTIILSMLTYQLVQFTNGPGEIFFRSIKLKEWFQDKNITNIEDNSEFNSKSMGLRKCSEFTPTVNSAVINAFEKVVRGEIEELRIGAISEFKHPNITVEESKALKELVHDGDIIIKPADKGGAVVIMDRHKYIAEIEGQLRDDKVYHKLECDPKFNIMAEIKKCLEEAVKKNVIDQELMDYLYIEFPRTPVIYTTPKIHKTLKDPPGRPIVSGVDSVFSRMGTFLDKILNPIAKKSKSYLSKIQQSF</sequence>
<proteinExistence type="predicted"/>
<keyword evidence="1" id="KW-0175">Coiled coil</keyword>
<accession>A0ABN9LVC4</accession>
<comment type="caution">
    <text evidence="3">The sequence shown here is derived from an EMBL/GenBank/DDBJ whole genome shotgun (WGS) entry which is preliminary data.</text>
</comment>
<keyword evidence="4" id="KW-1185">Reference proteome</keyword>
<dbReference type="PANTHER" id="PTHR21301:SF12">
    <property type="match status" value="1"/>
</dbReference>
<feature type="region of interest" description="Disordered" evidence="2">
    <location>
        <begin position="206"/>
        <end position="257"/>
    </location>
</feature>
<gene>
    <name evidence="3" type="ORF">RIMI_LOCUS12606096</name>
</gene>
<dbReference type="Proteomes" id="UP001176940">
    <property type="component" value="Unassembled WGS sequence"/>
</dbReference>